<organism evidence="3 4">
    <name type="scientific">Motilimonas pumila</name>
    <dbReference type="NCBI Taxonomy" id="2303987"/>
    <lineage>
        <taxon>Bacteria</taxon>
        <taxon>Pseudomonadati</taxon>
        <taxon>Pseudomonadota</taxon>
        <taxon>Gammaproteobacteria</taxon>
        <taxon>Alteromonadales</taxon>
        <taxon>Alteromonadales genera incertae sedis</taxon>
        <taxon>Motilimonas</taxon>
    </lineage>
</organism>
<sequence>MALSDWLCGLTLMGVSISAQAEKLETLASLQWSARVIVVWSEQDPRATIDLLNQEQAYLDERHVVWFVVHKAKLLSNYGGEIAPNFVANLNRMYPQEKGAVWLIGKDGGVKQTAQALNLDAIYGQIDAMPMRQREMQR</sequence>
<feature type="domain" description="DUF4174" evidence="2">
    <location>
        <begin position="27"/>
        <end position="135"/>
    </location>
</feature>
<dbReference type="EMBL" id="QZCH01000012">
    <property type="protein sequence ID" value="RJG47546.1"/>
    <property type="molecule type" value="Genomic_DNA"/>
</dbReference>
<name>A0A418YEG4_9GAMM</name>
<dbReference type="AlphaFoldDB" id="A0A418YEG4"/>
<dbReference type="Pfam" id="PF13778">
    <property type="entry name" value="DUF4174"/>
    <property type="match status" value="1"/>
</dbReference>
<dbReference type="OrthoDB" id="5893017at2"/>
<evidence type="ECO:0000259" key="2">
    <source>
        <dbReference type="Pfam" id="PF13778"/>
    </source>
</evidence>
<reference evidence="3 4" key="2">
    <citation type="submission" date="2019-01" db="EMBL/GenBank/DDBJ databases">
        <title>Motilimonas pumilus sp. nov., isolated from the gut of sea cucumber (Apostichopus japonicus).</title>
        <authorList>
            <person name="Wang F.-Q."/>
            <person name="Ren L.-H."/>
            <person name="Lin Y.-W."/>
            <person name="Sun G.-H."/>
            <person name="Du Z.-J."/>
            <person name="Zhao J.-X."/>
            <person name="Liu X.-J."/>
            <person name="Liu L.-J."/>
        </authorList>
    </citation>
    <scope>NUCLEOTIDE SEQUENCE [LARGE SCALE GENOMIC DNA]</scope>
    <source>
        <strain evidence="3 4">PLHSC7-2</strain>
    </source>
</reference>
<dbReference type="Proteomes" id="UP000283255">
    <property type="component" value="Unassembled WGS sequence"/>
</dbReference>
<dbReference type="InterPro" id="IPR025232">
    <property type="entry name" value="DUF4174"/>
</dbReference>
<gene>
    <name evidence="3" type="ORF">D1Z90_10425</name>
</gene>
<evidence type="ECO:0000256" key="1">
    <source>
        <dbReference type="ARBA" id="ARBA00022729"/>
    </source>
</evidence>
<reference evidence="3 4" key="1">
    <citation type="submission" date="2018-09" db="EMBL/GenBank/DDBJ databases">
        <authorList>
            <person name="Wang F."/>
        </authorList>
    </citation>
    <scope>NUCLEOTIDE SEQUENCE [LARGE SCALE GENOMIC DNA]</scope>
    <source>
        <strain evidence="3 4">PLHSC7-2</strain>
    </source>
</reference>
<protein>
    <submittedName>
        <fullName evidence="3">DUF4174 domain-containing protein</fullName>
    </submittedName>
</protein>
<accession>A0A418YEG4</accession>
<comment type="caution">
    <text evidence="3">The sequence shown here is derived from an EMBL/GenBank/DDBJ whole genome shotgun (WGS) entry which is preliminary data.</text>
</comment>
<keyword evidence="4" id="KW-1185">Reference proteome</keyword>
<dbReference type="RefSeq" id="WP_119910699.1">
    <property type="nucleotide sequence ID" value="NZ_QZCH01000012.1"/>
</dbReference>
<evidence type="ECO:0000313" key="3">
    <source>
        <dbReference type="EMBL" id="RJG47546.1"/>
    </source>
</evidence>
<keyword evidence="1" id="KW-0732">Signal</keyword>
<proteinExistence type="predicted"/>
<evidence type="ECO:0000313" key="4">
    <source>
        <dbReference type="Proteomes" id="UP000283255"/>
    </source>
</evidence>